<feature type="domain" description="HTH cro/C1-type" evidence="1">
    <location>
        <begin position="60"/>
        <end position="111"/>
    </location>
</feature>
<dbReference type="SUPFAM" id="SSF47413">
    <property type="entry name" value="lambda repressor-like DNA-binding domains"/>
    <property type="match status" value="1"/>
</dbReference>
<dbReference type="SMART" id="SM00530">
    <property type="entry name" value="HTH_XRE"/>
    <property type="match status" value="1"/>
</dbReference>
<evidence type="ECO:0000259" key="1">
    <source>
        <dbReference type="PROSITE" id="PS50943"/>
    </source>
</evidence>
<dbReference type="Gene3D" id="1.10.260.40">
    <property type="entry name" value="lambda repressor-like DNA-binding domains"/>
    <property type="match status" value="1"/>
</dbReference>
<organism evidence="2 3">
    <name type="scientific">Berkelbacteria bacterium GW2011_GWA2_46_7</name>
    <dbReference type="NCBI Taxonomy" id="1618335"/>
    <lineage>
        <taxon>Bacteria</taxon>
        <taxon>Candidatus Berkelbacteria</taxon>
    </lineage>
</organism>
<dbReference type="InterPro" id="IPR001387">
    <property type="entry name" value="Cro/C1-type_HTH"/>
</dbReference>
<accession>A0A0G1QF28</accession>
<dbReference type="EMBL" id="LCMV01000025">
    <property type="protein sequence ID" value="KKU43447.1"/>
    <property type="molecule type" value="Genomic_DNA"/>
</dbReference>
<evidence type="ECO:0000313" key="2">
    <source>
        <dbReference type="EMBL" id="KKU43447.1"/>
    </source>
</evidence>
<dbReference type="PROSITE" id="PS50943">
    <property type="entry name" value="HTH_CROC1"/>
    <property type="match status" value="1"/>
</dbReference>
<dbReference type="GO" id="GO:0003677">
    <property type="term" value="F:DNA binding"/>
    <property type="evidence" value="ECO:0007669"/>
    <property type="project" value="InterPro"/>
</dbReference>
<reference evidence="2 3" key="1">
    <citation type="journal article" date="2015" name="Nature">
        <title>rRNA introns, odd ribosomes, and small enigmatic genomes across a large radiation of phyla.</title>
        <authorList>
            <person name="Brown C.T."/>
            <person name="Hug L.A."/>
            <person name="Thomas B.C."/>
            <person name="Sharon I."/>
            <person name="Castelle C.J."/>
            <person name="Singh A."/>
            <person name="Wilkins M.J."/>
            <person name="Williams K.H."/>
            <person name="Banfield J.F."/>
        </authorList>
    </citation>
    <scope>NUCLEOTIDE SEQUENCE [LARGE SCALE GENOMIC DNA]</scope>
</reference>
<gene>
    <name evidence="2" type="ORF">UX60_C0025G0002</name>
</gene>
<comment type="caution">
    <text evidence="2">The sequence shown here is derived from an EMBL/GenBank/DDBJ whole genome shotgun (WGS) entry which is preliminary data.</text>
</comment>
<name>A0A0G1QF28_9BACT</name>
<dbReference type="Pfam" id="PF01381">
    <property type="entry name" value="HTH_3"/>
    <property type="match status" value="1"/>
</dbReference>
<evidence type="ECO:0000313" key="3">
    <source>
        <dbReference type="Proteomes" id="UP000034487"/>
    </source>
</evidence>
<dbReference type="InterPro" id="IPR010982">
    <property type="entry name" value="Lambda_DNA-bd_dom_sf"/>
</dbReference>
<dbReference type="CDD" id="cd00093">
    <property type="entry name" value="HTH_XRE"/>
    <property type="match status" value="1"/>
</dbReference>
<protein>
    <submittedName>
        <fullName evidence="2">Putative transcriptional regulator</fullName>
    </submittedName>
</protein>
<dbReference type="AlphaFoldDB" id="A0A0G1QF28"/>
<dbReference type="Proteomes" id="UP000034487">
    <property type="component" value="Unassembled WGS sequence"/>
</dbReference>
<sequence>MFTDKDEDDKNYVTIVTGGPMKYHNRRRVRKVFADKLTLFKFEPINSVWFQDIIKEIAPARHRLRLTQKVLASLVGTTQSEISRLELGKTNPTAESLDRLFSVLNLSVEIKIHPK</sequence>
<proteinExistence type="predicted"/>